<dbReference type="Pfam" id="PF03000">
    <property type="entry name" value="NPH3"/>
    <property type="match status" value="1"/>
</dbReference>
<organism evidence="4 5">
    <name type="scientific">Liquidambar formosana</name>
    <name type="common">Formosan gum</name>
    <dbReference type="NCBI Taxonomy" id="63359"/>
    <lineage>
        <taxon>Eukaryota</taxon>
        <taxon>Viridiplantae</taxon>
        <taxon>Streptophyta</taxon>
        <taxon>Embryophyta</taxon>
        <taxon>Tracheophyta</taxon>
        <taxon>Spermatophyta</taxon>
        <taxon>Magnoliopsida</taxon>
        <taxon>eudicotyledons</taxon>
        <taxon>Gunneridae</taxon>
        <taxon>Pentapetalae</taxon>
        <taxon>Saxifragales</taxon>
        <taxon>Altingiaceae</taxon>
        <taxon>Liquidambar</taxon>
    </lineage>
</organism>
<protein>
    <recommendedName>
        <fullName evidence="3">NPH3 domain-containing protein</fullName>
    </recommendedName>
</protein>
<dbReference type="InterPro" id="IPR027356">
    <property type="entry name" value="NPH3_dom"/>
</dbReference>
<keyword evidence="1" id="KW-0833">Ubl conjugation pathway</keyword>
<keyword evidence="5" id="KW-1185">Reference proteome</keyword>
<evidence type="ECO:0000256" key="2">
    <source>
        <dbReference type="PROSITE-ProRule" id="PRU00982"/>
    </source>
</evidence>
<proteinExistence type="inferred from homology"/>
<comment type="similarity">
    <text evidence="2">Belongs to the NPH3 family.</text>
</comment>
<evidence type="ECO:0000313" key="5">
    <source>
        <dbReference type="Proteomes" id="UP001415857"/>
    </source>
</evidence>
<dbReference type="PANTHER" id="PTHR32370">
    <property type="entry name" value="OS12G0117600 PROTEIN"/>
    <property type="match status" value="1"/>
</dbReference>
<name>A0AAP0X1Q4_LIQFO</name>
<accession>A0AAP0X1Q4</accession>
<reference evidence="4 5" key="1">
    <citation type="journal article" date="2024" name="Plant J.">
        <title>Genome sequences and population genomics reveal climatic adaptation and genomic divergence between two closely related sweetgum species.</title>
        <authorList>
            <person name="Xu W.Q."/>
            <person name="Ren C.Q."/>
            <person name="Zhang X.Y."/>
            <person name="Comes H.P."/>
            <person name="Liu X.H."/>
            <person name="Li Y.G."/>
            <person name="Kettle C.J."/>
            <person name="Jalonen R."/>
            <person name="Gaisberger H."/>
            <person name="Ma Y.Z."/>
            <person name="Qiu Y.X."/>
        </authorList>
    </citation>
    <scope>NUCLEOTIDE SEQUENCE [LARGE SCALE GENOMIC DNA]</scope>
    <source>
        <strain evidence="4">Hangzhou</strain>
    </source>
</reference>
<evidence type="ECO:0000256" key="1">
    <source>
        <dbReference type="ARBA" id="ARBA00022786"/>
    </source>
</evidence>
<gene>
    <name evidence="4" type="ORF">L1049_025097</name>
</gene>
<evidence type="ECO:0000259" key="3">
    <source>
        <dbReference type="PROSITE" id="PS51649"/>
    </source>
</evidence>
<dbReference type="EMBL" id="JBBPBK010000005">
    <property type="protein sequence ID" value="KAK9285896.1"/>
    <property type="molecule type" value="Genomic_DNA"/>
</dbReference>
<evidence type="ECO:0000313" key="4">
    <source>
        <dbReference type="EMBL" id="KAK9285896.1"/>
    </source>
</evidence>
<comment type="caution">
    <text evidence="4">The sequence shown here is derived from an EMBL/GenBank/DDBJ whole genome shotgun (WGS) entry which is preliminary data.</text>
</comment>
<sequence>MDQATLDNLLVPSPYGTNYLYDVNLVLRFLKSFLCGGISRVSSVRLRKVASLMDPYIAEVAPDPCLKPSKFLALATALPDSARESYDGVYHAVDMYLEVHAGLSEEEKMKICCTLNYEKLSSETCTHLAQNTRFPSKTAVQGLMSQQFRLKSLFQDTDDPKPLVDSPCSFTEIGITGKKDESSEQVVLYAGKLDVRLTMRSSEHICKECNGG</sequence>
<dbReference type="AlphaFoldDB" id="A0AAP0X1Q4"/>
<dbReference type="Proteomes" id="UP001415857">
    <property type="component" value="Unassembled WGS sequence"/>
</dbReference>
<feature type="domain" description="NPH3" evidence="3">
    <location>
        <begin position="1"/>
        <end position="149"/>
    </location>
</feature>
<dbReference type="InterPro" id="IPR043454">
    <property type="entry name" value="NPH3/RPT2-like"/>
</dbReference>
<dbReference type="PROSITE" id="PS51649">
    <property type="entry name" value="NPH3"/>
    <property type="match status" value="1"/>
</dbReference>